<evidence type="ECO:0000259" key="1">
    <source>
        <dbReference type="Pfam" id="PF18984"/>
    </source>
</evidence>
<feature type="domain" description="DUF5717" evidence="1">
    <location>
        <begin position="1"/>
        <end position="87"/>
    </location>
</feature>
<accession>A0A413QAV3</accession>
<comment type="caution">
    <text evidence="2">The sequence shown here is derived from an EMBL/GenBank/DDBJ whole genome shotgun (WGS) entry which is preliminary data.</text>
</comment>
<organism evidence="2 3">
    <name type="scientific">Agathobacter rectalis</name>
    <dbReference type="NCBI Taxonomy" id="39491"/>
    <lineage>
        <taxon>Bacteria</taxon>
        <taxon>Bacillati</taxon>
        <taxon>Bacillota</taxon>
        <taxon>Clostridia</taxon>
        <taxon>Lachnospirales</taxon>
        <taxon>Lachnospiraceae</taxon>
        <taxon>Agathobacter</taxon>
    </lineage>
</organism>
<dbReference type="AlphaFoldDB" id="A0A413QAV3"/>
<sequence length="95" mass="10548">MRARIGQIAAGRFNGTKPILAFSEETIDLSVIEGRSEAGSFVIESTNQIKICGIVYSTNPRMECLNPHFEGEKVRIRYQFNSKGLTEAMPARANL</sequence>
<dbReference type="Pfam" id="PF18984">
    <property type="entry name" value="DUF5717_N"/>
    <property type="match status" value="1"/>
</dbReference>
<name>A0A413QAV3_9FIRM</name>
<reference evidence="2 3" key="1">
    <citation type="submission" date="2018-08" db="EMBL/GenBank/DDBJ databases">
        <title>A genome reference for cultivated species of the human gut microbiota.</title>
        <authorList>
            <person name="Zou Y."/>
            <person name="Xue W."/>
            <person name="Luo G."/>
        </authorList>
    </citation>
    <scope>NUCLEOTIDE SEQUENCE [LARGE SCALE GENOMIC DNA]</scope>
    <source>
        <strain evidence="2 3">AM47-6BH</strain>
    </source>
</reference>
<proteinExistence type="predicted"/>
<dbReference type="InterPro" id="IPR043775">
    <property type="entry name" value="DUF5717_N"/>
</dbReference>
<protein>
    <recommendedName>
        <fullName evidence="1">DUF5717 domain-containing protein</fullName>
    </recommendedName>
</protein>
<dbReference type="EMBL" id="QSES01000001">
    <property type="protein sequence ID" value="RGZ95701.1"/>
    <property type="molecule type" value="Genomic_DNA"/>
</dbReference>
<gene>
    <name evidence="2" type="ORF">DW967_00510</name>
</gene>
<dbReference type="Proteomes" id="UP000283721">
    <property type="component" value="Unassembled WGS sequence"/>
</dbReference>
<evidence type="ECO:0000313" key="2">
    <source>
        <dbReference type="EMBL" id="RGZ95701.1"/>
    </source>
</evidence>
<evidence type="ECO:0000313" key="3">
    <source>
        <dbReference type="Proteomes" id="UP000283721"/>
    </source>
</evidence>